<reference evidence="2" key="1">
    <citation type="submission" date="2021-07" db="EMBL/GenBank/DDBJ databases">
        <authorList>
            <person name="Durling M."/>
        </authorList>
    </citation>
    <scope>NUCLEOTIDE SEQUENCE</scope>
</reference>
<comment type="caution">
    <text evidence="2">The sequence shown here is derived from an EMBL/GenBank/DDBJ whole genome shotgun (WGS) entry which is preliminary data.</text>
</comment>
<dbReference type="AlphaFoldDB" id="A0A9N9PKF3"/>
<sequence>MQIATILTSVAYLATTASAVWTTDFGWPLPKNGVCNGYVYCGRGGQAGPFKINRGNECSTVTNSEGRRIESATVPCTPDNQGANPITGLVYCCWS</sequence>
<dbReference type="OrthoDB" id="10563588at2759"/>
<evidence type="ECO:0000256" key="1">
    <source>
        <dbReference type="SAM" id="SignalP"/>
    </source>
</evidence>
<protein>
    <submittedName>
        <fullName evidence="2">Uncharacterized protein</fullName>
    </submittedName>
</protein>
<organism evidence="2 3">
    <name type="scientific">Hymenoscyphus fraxineus</name>
    <dbReference type="NCBI Taxonomy" id="746836"/>
    <lineage>
        <taxon>Eukaryota</taxon>
        <taxon>Fungi</taxon>
        <taxon>Dikarya</taxon>
        <taxon>Ascomycota</taxon>
        <taxon>Pezizomycotina</taxon>
        <taxon>Leotiomycetes</taxon>
        <taxon>Helotiales</taxon>
        <taxon>Helotiaceae</taxon>
        <taxon>Hymenoscyphus</taxon>
    </lineage>
</organism>
<evidence type="ECO:0000313" key="2">
    <source>
        <dbReference type="EMBL" id="CAG8949821.1"/>
    </source>
</evidence>
<gene>
    <name evidence="2" type="ORF">HYFRA_00004146</name>
</gene>
<keyword evidence="1" id="KW-0732">Signal</keyword>
<accession>A0A9N9PKF3</accession>
<feature type="chain" id="PRO_5040263651" evidence="1">
    <location>
        <begin position="20"/>
        <end position="95"/>
    </location>
</feature>
<name>A0A9N9PKF3_9HELO</name>
<evidence type="ECO:0000313" key="3">
    <source>
        <dbReference type="Proteomes" id="UP000696280"/>
    </source>
</evidence>
<proteinExistence type="predicted"/>
<dbReference type="Proteomes" id="UP000696280">
    <property type="component" value="Unassembled WGS sequence"/>
</dbReference>
<dbReference type="EMBL" id="CAJVRL010000025">
    <property type="protein sequence ID" value="CAG8949821.1"/>
    <property type="molecule type" value="Genomic_DNA"/>
</dbReference>
<feature type="signal peptide" evidence="1">
    <location>
        <begin position="1"/>
        <end position="19"/>
    </location>
</feature>
<keyword evidence="3" id="KW-1185">Reference proteome</keyword>